<dbReference type="SUPFAM" id="SSF51905">
    <property type="entry name" value="FAD/NAD(P)-binding domain"/>
    <property type="match status" value="2"/>
</dbReference>
<dbReference type="Pfam" id="PF00743">
    <property type="entry name" value="FMO-like"/>
    <property type="match status" value="1"/>
</dbReference>
<keyword evidence="3 6" id="KW-0274">FAD</keyword>
<evidence type="ECO:0000313" key="12">
    <source>
        <dbReference type="Proteomes" id="UP000663870"/>
    </source>
</evidence>
<keyword evidence="8" id="KW-0812">Transmembrane</keyword>
<evidence type="ECO:0000313" key="9">
    <source>
        <dbReference type="EMBL" id="CAF1147409.1"/>
    </source>
</evidence>
<evidence type="ECO:0000313" key="10">
    <source>
        <dbReference type="EMBL" id="CAF1383574.1"/>
    </source>
</evidence>
<gene>
    <name evidence="10" type="ORF">JXQ802_LOCUS33815</name>
    <name evidence="9" type="ORF">PYM288_LOCUS22039</name>
</gene>
<dbReference type="InterPro" id="IPR050346">
    <property type="entry name" value="FMO-like"/>
</dbReference>
<dbReference type="Gene3D" id="3.50.50.60">
    <property type="entry name" value="FAD/NAD(P)-binding domain"/>
    <property type="match status" value="2"/>
</dbReference>
<dbReference type="GO" id="GO:0050660">
    <property type="term" value="F:flavin adenine dinucleotide binding"/>
    <property type="evidence" value="ECO:0007669"/>
    <property type="project" value="InterPro"/>
</dbReference>
<dbReference type="AlphaFoldDB" id="A0A814SH83"/>
<keyword evidence="12" id="KW-1185">Reference proteome</keyword>
<keyword evidence="5 6" id="KW-0560">Oxidoreductase</keyword>
<evidence type="ECO:0000256" key="3">
    <source>
        <dbReference type="ARBA" id="ARBA00022827"/>
    </source>
</evidence>
<accession>A0A814SH83</accession>
<dbReference type="InterPro" id="IPR020946">
    <property type="entry name" value="Flavin_mOase-like"/>
</dbReference>
<dbReference type="EMBL" id="CAJNOL010001568">
    <property type="protein sequence ID" value="CAF1383574.1"/>
    <property type="molecule type" value="Genomic_DNA"/>
</dbReference>
<evidence type="ECO:0000256" key="6">
    <source>
        <dbReference type="PIRNR" id="PIRNR000332"/>
    </source>
</evidence>
<keyword evidence="6 7" id="KW-0503">Monooxygenase</keyword>
<name>A0A814SH83_9BILA</name>
<comment type="caution">
    <text evidence="9">The sequence shown here is derived from an EMBL/GenBank/DDBJ whole genome shotgun (WGS) entry which is preliminary data.</text>
</comment>
<dbReference type="GO" id="GO:0004499">
    <property type="term" value="F:N,N-dimethylaniline monooxygenase activity"/>
    <property type="evidence" value="ECO:0007669"/>
    <property type="project" value="UniProtKB-UniRule"/>
</dbReference>
<organism evidence="9 11">
    <name type="scientific">Rotaria sordida</name>
    <dbReference type="NCBI Taxonomy" id="392033"/>
    <lineage>
        <taxon>Eukaryota</taxon>
        <taxon>Metazoa</taxon>
        <taxon>Spiralia</taxon>
        <taxon>Gnathifera</taxon>
        <taxon>Rotifera</taxon>
        <taxon>Eurotatoria</taxon>
        <taxon>Bdelloidea</taxon>
        <taxon>Philodinida</taxon>
        <taxon>Philodinidae</taxon>
        <taxon>Rotaria</taxon>
    </lineage>
</organism>
<evidence type="ECO:0000256" key="1">
    <source>
        <dbReference type="ARBA" id="ARBA00009183"/>
    </source>
</evidence>
<dbReference type="InterPro" id="IPR000960">
    <property type="entry name" value="Flavin_mOase"/>
</dbReference>
<dbReference type="EMBL" id="CAJNOH010000915">
    <property type="protein sequence ID" value="CAF1147409.1"/>
    <property type="molecule type" value="Genomic_DNA"/>
</dbReference>
<reference evidence="9" key="1">
    <citation type="submission" date="2021-02" db="EMBL/GenBank/DDBJ databases">
        <authorList>
            <person name="Nowell W R."/>
        </authorList>
    </citation>
    <scope>NUCLEOTIDE SEQUENCE</scope>
</reference>
<evidence type="ECO:0000256" key="8">
    <source>
        <dbReference type="SAM" id="Phobius"/>
    </source>
</evidence>
<protein>
    <recommendedName>
        <fullName evidence="7">Flavin-containing monooxygenase</fullName>
        <ecNumber evidence="7">1.-.-.-</ecNumber>
    </recommendedName>
</protein>
<feature type="transmembrane region" description="Helical" evidence="8">
    <location>
        <begin position="527"/>
        <end position="545"/>
    </location>
</feature>
<keyword evidence="4 6" id="KW-0521">NADP</keyword>
<dbReference type="InterPro" id="IPR036188">
    <property type="entry name" value="FAD/NAD-bd_sf"/>
</dbReference>
<comment type="similarity">
    <text evidence="1 6 7">Belongs to the FMO family.</text>
</comment>
<dbReference type="Proteomes" id="UP000663870">
    <property type="component" value="Unassembled WGS sequence"/>
</dbReference>
<comment type="subcellular location">
    <subcellularLocation>
        <location evidence="6">Endoplasmic reticulum membrane</location>
    </subcellularLocation>
</comment>
<dbReference type="PROSITE" id="PS51257">
    <property type="entry name" value="PROKAR_LIPOPROTEIN"/>
    <property type="match status" value="1"/>
</dbReference>
<dbReference type="Proteomes" id="UP000663854">
    <property type="component" value="Unassembled WGS sequence"/>
</dbReference>
<keyword evidence="6" id="KW-0256">Endoplasmic reticulum</keyword>
<evidence type="ECO:0000256" key="4">
    <source>
        <dbReference type="ARBA" id="ARBA00022857"/>
    </source>
</evidence>
<dbReference type="GO" id="GO:0005789">
    <property type="term" value="C:endoplasmic reticulum membrane"/>
    <property type="evidence" value="ECO:0007669"/>
    <property type="project" value="UniProtKB-SubCell"/>
</dbReference>
<keyword evidence="2 6" id="KW-0285">Flavoprotein</keyword>
<dbReference type="PANTHER" id="PTHR23023">
    <property type="entry name" value="DIMETHYLANILINE MONOOXYGENASE"/>
    <property type="match status" value="1"/>
</dbReference>
<proteinExistence type="inferred from homology"/>
<sequence length="556" mass="64464">MDENIRQVHVGIIGSGCSGLVTLKELLEEGHQCTVFEKSNSIGGLYTQAYQQGIFVSSHLLTMFGDFIGNDENILSQPRMLSFIEYSQYLNDYAEHFHLKEFIKFQTEVKSLWKDYSENKWKILLNNDQQIYTFDRIAICCGVYGNINMPIFKNQHLFQGKIKHLKHIQFYEDFKDKQVCIVGSGESASDMILAAAQFGKKAFLSIRNDHGFIVPRYIHGDRYGPADLDTSRVHHSIPRAWGVLHTYIDMINSLIKSYLKCLIYQRGKSTDYDKVRRAGIYMNLKQIKTSNVWTTFGTKNSNLVEALVKYNDKCFRKSGIKELKTNSIIFEDNSEEYVDEIICCTGFQNSFPFIEQSDQADSNLKRIVNEAKISHNLYKHCIHPDFGDEICWIGFARPALGAIPPLMELQARWFALLCSNKLKLPTKSDMLKQISKYVKYLEWQLTPYRVNRITSLTDYLIYSDDLSRTIGCRPNFTRIFFTEPKLWIKLMCGPLLNAHYRLCGPHAKPIQAKEIILKAKWVKQPNILYFFMLICYAFFWLVFGIESCKPAAWYPL</sequence>
<dbReference type="PIRSF" id="PIRSF000332">
    <property type="entry name" value="FMO"/>
    <property type="match status" value="1"/>
</dbReference>
<comment type="cofactor">
    <cofactor evidence="6 7">
        <name>FAD</name>
        <dbReference type="ChEBI" id="CHEBI:57692"/>
    </cofactor>
</comment>
<evidence type="ECO:0000256" key="7">
    <source>
        <dbReference type="RuleBase" id="RU361177"/>
    </source>
</evidence>
<dbReference type="EC" id="1.-.-.-" evidence="7"/>
<evidence type="ECO:0000256" key="2">
    <source>
        <dbReference type="ARBA" id="ARBA00022630"/>
    </source>
</evidence>
<evidence type="ECO:0000256" key="5">
    <source>
        <dbReference type="ARBA" id="ARBA00023002"/>
    </source>
</evidence>
<keyword evidence="8" id="KW-1133">Transmembrane helix</keyword>
<dbReference type="GO" id="GO:0050661">
    <property type="term" value="F:NADP binding"/>
    <property type="evidence" value="ECO:0007669"/>
    <property type="project" value="InterPro"/>
</dbReference>
<dbReference type="PRINTS" id="PR00370">
    <property type="entry name" value="FMOXYGENASE"/>
</dbReference>
<evidence type="ECO:0000313" key="11">
    <source>
        <dbReference type="Proteomes" id="UP000663854"/>
    </source>
</evidence>
<keyword evidence="6 8" id="KW-0472">Membrane</keyword>